<proteinExistence type="inferred from homology"/>
<evidence type="ECO:0000256" key="6">
    <source>
        <dbReference type="ARBA" id="ARBA00023239"/>
    </source>
</evidence>
<comment type="catalytic activity">
    <reaction evidence="1">
        <text>7,8-dihydroneopterin = 6-hydroxymethyl-7,8-dihydropterin + glycolaldehyde</text>
        <dbReference type="Rhea" id="RHEA:10540"/>
        <dbReference type="ChEBI" id="CHEBI:17001"/>
        <dbReference type="ChEBI" id="CHEBI:17071"/>
        <dbReference type="ChEBI" id="CHEBI:44841"/>
        <dbReference type="EC" id="4.1.2.25"/>
    </reaction>
</comment>
<evidence type="ECO:0000256" key="7">
    <source>
        <dbReference type="ARBA" id="ARBA00032903"/>
    </source>
</evidence>
<keyword evidence="6 9" id="KW-0456">Lyase</keyword>
<evidence type="ECO:0000256" key="1">
    <source>
        <dbReference type="ARBA" id="ARBA00001353"/>
    </source>
</evidence>
<comment type="caution">
    <text evidence="9">The sequence shown here is derived from an EMBL/GenBank/DDBJ whole genome shotgun (WGS) entry which is preliminary data.</text>
</comment>
<evidence type="ECO:0000256" key="5">
    <source>
        <dbReference type="ARBA" id="ARBA00022909"/>
    </source>
</evidence>
<dbReference type="EC" id="4.1.2.25" evidence="4"/>
<dbReference type="PANTHER" id="PTHR42844:SF1">
    <property type="entry name" value="DIHYDRONEOPTERIN ALDOLASE 1-RELATED"/>
    <property type="match status" value="1"/>
</dbReference>
<accession>A0A644WYP5</accession>
<dbReference type="PANTHER" id="PTHR42844">
    <property type="entry name" value="DIHYDRONEOPTERIN ALDOLASE 1-RELATED"/>
    <property type="match status" value="1"/>
</dbReference>
<dbReference type="EMBL" id="VSSQ01001510">
    <property type="protein sequence ID" value="MPM08939.1"/>
    <property type="molecule type" value="Genomic_DNA"/>
</dbReference>
<comment type="similarity">
    <text evidence="3">Belongs to the DHNA family.</text>
</comment>
<dbReference type="GO" id="GO:0004150">
    <property type="term" value="F:dihydroneopterin aldolase activity"/>
    <property type="evidence" value="ECO:0007669"/>
    <property type="project" value="UniProtKB-EC"/>
</dbReference>
<evidence type="ECO:0000256" key="4">
    <source>
        <dbReference type="ARBA" id="ARBA00013043"/>
    </source>
</evidence>
<gene>
    <name evidence="9" type="primary">folB_9</name>
    <name evidence="9" type="ORF">SDC9_55255</name>
</gene>
<dbReference type="NCBIfam" id="TIGR00525">
    <property type="entry name" value="folB"/>
    <property type="match status" value="1"/>
</dbReference>
<feature type="domain" description="Dihydroneopterin aldolase/epimerase" evidence="8">
    <location>
        <begin position="4"/>
        <end position="116"/>
    </location>
</feature>
<comment type="pathway">
    <text evidence="2">Cofactor biosynthesis; tetrahydrofolate biosynthesis; 2-amino-4-hydroxy-6-hydroxymethyl-7,8-dihydropteridine diphosphate from 7,8-dihydroneopterin triphosphate: step 3/4.</text>
</comment>
<organism evidence="9">
    <name type="scientific">bioreactor metagenome</name>
    <dbReference type="NCBI Taxonomy" id="1076179"/>
    <lineage>
        <taxon>unclassified sequences</taxon>
        <taxon>metagenomes</taxon>
        <taxon>ecological metagenomes</taxon>
    </lineage>
</organism>
<dbReference type="InterPro" id="IPR006157">
    <property type="entry name" value="FolB_dom"/>
</dbReference>
<keyword evidence="5" id="KW-0289">Folate biosynthesis</keyword>
<dbReference type="GO" id="GO:0005737">
    <property type="term" value="C:cytoplasm"/>
    <property type="evidence" value="ECO:0007669"/>
    <property type="project" value="TreeGrafter"/>
</dbReference>
<evidence type="ECO:0000256" key="3">
    <source>
        <dbReference type="ARBA" id="ARBA00005708"/>
    </source>
</evidence>
<dbReference type="SMART" id="SM00905">
    <property type="entry name" value="FolB"/>
    <property type="match status" value="1"/>
</dbReference>
<dbReference type="Gene3D" id="3.30.1130.10">
    <property type="match status" value="1"/>
</dbReference>
<dbReference type="CDD" id="cd00534">
    <property type="entry name" value="DHNA_DHNTPE"/>
    <property type="match status" value="1"/>
</dbReference>
<name>A0A644WYP5_9ZZZZ</name>
<dbReference type="GO" id="GO:0046656">
    <property type="term" value="P:folic acid biosynthetic process"/>
    <property type="evidence" value="ECO:0007669"/>
    <property type="project" value="UniProtKB-KW"/>
</dbReference>
<protein>
    <recommendedName>
        <fullName evidence="4">dihydroneopterin aldolase</fullName>
        <ecNumber evidence="4">4.1.2.25</ecNumber>
    </recommendedName>
    <alternativeName>
        <fullName evidence="7">7,8-dihydroneopterin aldolase</fullName>
    </alternativeName>
</protein>
<dbReference type="InterPro" id="IPR043133">
    <property type="entry name" value="GTP-CH-I_C/QueF"/>
</dbReference>
<dbReference type="InterPro" id="IPR006156">
    <property type="entry name" value="Dihydroneopterin_aldolase"/>
</dbReference>
<evidence type="ECO:0000313" key="9">
    <source>
        <dbReference type="EMBL" id="MPM08939.1"/>
    </source>
</evidence>
<evidence type="ECO:0000256" key="2">
    <source>
        <dbReference type="ARBA" id="ARBA00005013"/>
    </source>
</evidence>
<dbReference type="AlphaFoldDB" id="A0A644WYP5"/>
<evidence type="ECO:0000259" key="8">
    <source>
        <dbReference type="SMART" id="SM00905"/>
    </source>
</evidence>
<dbReference type="Pfam" id="PF02152">
    <property type="entry name" value="FolB"/>
    <property type="match status" value="1"/>
</dbReference>
<sequence>MDKISVTGLSVEACHGLLDFERVAPQPFVIDLALFGDFAACRTDAIEDTVNYAGAADLARRVVRENSFFLIERLAGAIAKELLEAFPLIKRVQVTVHKPKAPVEGEFSDISVEIERERSFA</sequence>
<dbReference type="SUPFAM" id="SSF55620">
    <property type="entry name" value="Tetrahydrobiopterin biosynthesis enzymes-like"/>
    <property type="match status" value="1"/>
</dbReference>
<dbReference type="NCBIfam" id="TIGR00526">
    <property type="entry name" value="folB_dom"/>
    <property type="match status" value="1"/>
</dbReference>
<reference evidence="9" key="1">
    <citation type="submission" date="2019-08" db="EMBL/GenBank/DDBJ databases">
        <authorList>
            <person name="Kucharzyk K."/>
            <person name="Murdoch R.W."/>
            <person name="Higgins S."/>
            <person name="Loffler F."/>
        </authorList>
    </citation>
    <scope>NUCLEOTIDE SEQUENCE</scope>
</reference>